<keyword evidence="2" id="KW-1185">Reference proteome</keyword>
<name>A0ABR2W114_9FUNG</name>
<reference evidence="1 2" key="1">
    <citation type="submission" date="2023-04" db="EMBL/GenBank/DDBJ databases">
        <title>Genome of Basidiobolus ranarum AG-B5.</title>
        <authorList>
            <person name="Stajich J.E."/>
            <person name="Carter-House D."/>
            <person name="Gryganskyi A."/>
        </authorList>
    </citation>
    <scope>NUCLEOTIDE SEQUENCE [LARGE SCALE GENOMIC DNA]</scope>
    <source>
        <strain evidence="1 2">AG-B5</strain>
    </source>
</reference>
<dbReference type="Proteomes" id="UP001479436">
    <property type="component" value="Unassembled WGS sequence"/>
</dbReference>
<organism evidence="1 2">
    <name type="scientific">Basidiobolus ranarum</name>
    <dbReference type="NCBI Taxonomy" id="34480"/>
    <lineage>
        <taxon>Eukaryota</taxon>
        <taxon>Fungi</taxon>
        <taxon>Fungi incertae sedis</taxon>
        <taxon>Zoopagomycota</taxon>
        <taxon>Entomophthoromycotina</taxon>
        <taxon>Basidiobolomycetes</taxon>
        <taxon>Basidiobolales</taxon>
        <taxon>Basidiobolaceae</taxon>
        <taxon>Basidiobolus</taxon>
    </lineage>
</organism>
<protein>
    <submittedName>
        <fullName evidence="1">Uncharacterized protein</fullName>
    </submittedName>
</protein>
<evidence type="ECO:0000313" key="1">
    <source>
        <dbReference type="EMBL" id="KAK9712881.1"/>
    </source>
</evidence>
<dbReference type="EMBL" id="JASJQH010007193">
    <property type="protein sequence ID" value="KAK9712881.1"/>
    <property type="molecule type" value="Genomic_DNA"/>
</dbReference>
<gene>
    <name evidence="1" type="ORF">K7432_006857</name>
</gene>
<comment type="caution">
    <text evidence="1">The sequence shown here is derived from an EMBL/GenBank/DDBJ whole genome shotgun (WGS) entry which is preliminary data.</text>
</comment>
<sequence length="103" mass="11345">MLLKLPSLIGNAMYNIIFMPARHGWDSLAYTRTCRPFGIDLELLSSHLTCQSSPIAFTWILFVGSLAARLSLLSTAMSLEVNLVSERSSANETLWAVSDNIIA</sequence>
<evidence type="ECO:0000313" key="2">
    <source>
        <dbReference type="Proteomes" id="UP001479436"/>
    </source>
</evidence>
<proteinExistence type="predicted"/>
<accession>A0ABR2W114</accession>